<keyword evidence="1" id="KW-0472">Membrane</keyword>
<proteinExistence type="predicted"/>
<evidence type="ECO:0000313" key="4">
    <source>
        <dbReference type="Proteomes" id="UP000024001"/>
    </source>
</evidence>
<organism evidence="3 4">
    <name type="scientific">Microbacterium oleivorans</name>
    <dbReference type="NCBI Taxonomy" id="273677"/>
    <lineage>
        <taxon>Bacteria</taxon>
        <taxon>Bacillati</taxon>
        <taxon>Actinomycetota</taxon>
        <taxon>Actinomycetes</taxon>
        <taxon>Micrococcales</taxon>
        <taxon>Microbacteriaceae</taxon>
        <taxon>Microbacterium</taxon>
    </lineage>
</organism>
<feature type="domain" description="DUF1468" evidence="2">
    <location>
        <begin position="36"/>
        <end position="190"/>
    </location>
</feature>
<dbReference type="InterPro" id="IPR009936">
    <property type="entry name" value="DUF1468"/>
</dbReference>
<feature type="transmembrane region" description="Helical" evidence="1">
    <location>
        <begin position="33"/>
        <end position="54"/>
    </location>
</feature>
<evidence type="ECO:0000259" key="2">
    <source>
        <dbReference type="Pfam" id="PF07331"/>
    </source>
</evidence>
<dbReference type="RefSeq" id="WP_036313456.1">
    <property type="nucleotide sequence ID" value="NZ_JFYO01000011.1"/>
</dbReference>
<reference evidence="3 4" key="1">
    <citation type="submission" date="2014-03" db="EMBL/GenBank/DDBJ databases">
        <title>Draft Genome Sequences of 13 Willow Endophytes.</title>
        <authorList>
            <person name="Gan H.Y."/>
            <person name="Gan H.M."/>
            <person name="Savka M.A."/>
            <person name="Hudson A.O."/>
        </authorList>
    </citation>
    <scope>NUCLEOTIDE SEQUENCE [LARGE SCALE GENOMIC DNA]</scope>
    <source>
        <strain evidence="3 4">RIT293</strain>
    </source>
</reference>
<protein>
    <submittedName>
        <fullName evidence="3">Tripartite tricarboxylate transporter TctB family protein</fullName>
    </submittedName>
</protein>
<sequence>MTFPANPTSASAVVGQRLRLVSGPGAAALLKGLTMPVILIAFATYLVVGIITMRVPEGTDFPGPQFFPGIIAAGLYVLAVTLVVGAIREIRATPDALTAEIEAERAEAAGEEPARPVRVDLRSFAWVVLPFLAFAFLLEFLGWIIAAGLLFWCVAKAFGATRPIHSLIVGLTLSSLAYIGFDMALGMPLPSGLFGGF</sequence>
<dbReference type="EMBL" id="JFYO01000011">
    <property type="protein sequence ID" value="EZP25206.1"/>
    <property type="molecule type" value="Genomic_DNA"/>
</dbReference>
<keyword evidence="4" id="KW-1185">Reference proteome</keyword>
<evidence type="ECO:0000256" key="1">
    <source>
        <dbReference type="SAM" id="Phobius"/>
    </source>
</evidence>
<dbReference type="OrthoDB" id="5119225at2"/>
<name>A0A031FM09_9MICO</name>
<dbReference type="Pfam" id="PF07331">
    <property type="entry name" value="TctB"/>
    <property type="match status" value="1"/>
</dbReference>
<dbReference type="eggNOG" id="ENOG5031H12">
    <property type="taxonomic scope" value="Bacteria"/>
</dbReference>
<feature type="transmembrane region" description="Helical" evidence="1">
    <location>
        <begin position="66"/>
        <end position="87"/>
    </location>
</feature>
<dbReference type="PATRIC" id="fig|273677.3.peg.2628"/>
<evidence type="ECO:0000313" key="3">
    <source>
        <dbReference type="EMBL" id="EZP25206.1"/>
    </source>
</evidence>
<accession>A0A031FM09</accession>
<comment type="caution">
    <text evidence="3">The sequence shown here is derived from an EMBL/GenBank/DDBJ whole genome shotgun (WGS) entry which is preliminary data.</text>
</comment>
<feature type="transmembrane region" description="Helical" evidence="1">
    <location>
        <begin position="164"/>
        <end position="181"/>
    </location>
</feature>
<gene>
    <name evidence="3" type="ORF">BW34_02659</name>
</gene>
<keyword evidence="1" id="KW-1133">Transmembrane helix</keyword>
<dbReference type="AlphaFoldDB" id="A0A031FM09"/>
<keyword evidence="1" id="KW-0812">Transmembrane</keyword>
<feature type="transmembrane region" description="Helical" evidence="1">
    <location>
        <begin position="124"/>
        <end position="152"/>
    </location>
</feature>
<dbReference type="Proteomes" id="UP000024001">
    <property type="component" value="Unassembled WGS sequence"/>
</dbReference>